<dbReference type="GeneID" id="33564343"/>
<comment type="caution">
    <text evidence="2">The sequence shown here is derived from an EMBL/GenBank/DDBJ whole genome shotgun (WGS) entry which is preliminary data.</text>
</comment>
<evidence type="ECO:0000256" key="1">
    <source>
        <dbReference type="SAM" id="MobiDB-lite"/>
    </source>
</evidence>
<gene>
    <name evidence="2" type="ORF">BCR41DRAFT_344380</name>
</gene>
<feature type="compositionally biased region" description="Polar residues" evidence="1">
    <location>
        <begin position="360"/>
        <end position="371"/>
    </location>
</feature>
<dbReference type="STRING" id="64571.A0A1Y2H374"/>
<feature type="compositionally biased region" description="Low complexity" evidence="1">
    <location>
        <begin position="202"/>
        <end position="214"/>
    </location>
</feature>
<evidence type="ECO:0000313" key="3">
    <source>
        <dbReference type="Proteomes" id="UP000193648"/>
    </source>
</evidence>
<feature type="region of interest" description="Disordered" evidence="1">
    <location>
        <begin position="360"/>
        <end position="380"/>
    </location>
</feature>
<reference evidence="2 3" key="1">
    <citation type="submission" date="2016-07" db="EMBL/GenBank/DDBJ databases">
        <title>Pervasive Adenine N6-methylation of Active Genes in Fungi.</title>
        <authorList>
            <consortium name="DOE Joint Genome Institute"/>
            <person name="Mondo S.J."/>
            <person name="Dannebaum R.O."/>
            <person name="Kuo R.C."/>
            <person name="Labutti K."/>
            <person name="Haridas S."/>
            <person name="Kuo A."/>
            <person name="Salamov A."/>
            <person name="Ahrendt S.R."/>
            <person name="Lipzen A."/>
            <person name="Sullivan W."/>
            <person name="Andreopoulos W.B."/>
            <person name="Clum A."/>
            <person name="Lindquist E."/>
            <person name="Daum C."/>
            <person name="Ramamoorthy G.K."/>
            <person name="Gryganskyi A."/>
            <person name="Culley D."/>
            <person name="Magnuson J.K."/>
            <person name="James T.Y."/>
            <person name="O'Malley M.A."/>
            <person name="Stajich J.E."/>
            <person name="Spatafora J.W."/>
            <person name="Visel A."/>
            <person name="Grigoriev I.V."/>
        </authorList>
    </citation>
    <scope>NUCLEOTIDE SEQUENCE [LARGE SCALE GENOMIC DNA]</scope>
    <source>
        <strain evidence="2 3">NRRL 3116</strain>
    </source>
</reference>
<feature type="compositionally biased region" description="Basic and acidic residues" evidence="1">
    <location>
        <begin position="215"/>
        <end position="228"/>
    </location>
</feature>
<dbReference type="AlphaFoldDB" id="A0A1Y2H374"/>
<feature type="compositionally biased region" description="Acidic residues" evidence="1">
    <location>
        <begin position="187"/>
        <end position="201"/>
    </location>
</feature>
<dbReference type="EMBL" id="MCFF01000001">
    <property type="protein sequence ID" value="ORZ28986.1"/>
    <property type="molecule type" value="Genomic_DNA"/>
</dbReference>
<feature type="compositionally biased region" description="Low complexity" evidence="1">
    <location>
        <begin position="153"/>
        <end position="168"/>
    </location>
</feature>
<organism evidence="2 3">
    <name type="scientific">Lobosporangium transversale</name>
    <dbReference type="NCBI Taxonomy" id="64571"/>
    <lineage>
        <taxon>Eukaryota</taxon>
        <taxon>Fungi</taxon>
        <taxon>Fungi incertae sedis</taxon>
        <taxon>Mucoromycota</taxon>
        <taxon>Mortierellomycotina</taxon>
        <taxon>Mortierellomycetes</taxon>
        <taxon>Mortierellales</taxon>
        <taxon>Mortierellaceae</taxon>
        <taxon>Lobosporangium</taxon>
    </lineage>
</organism>
<keyword evidence="3" id="KW-1185">Reference proteome</keyword>
<dbReference type="RefSeq" id="XP_021886659.1">
    <property type="nucleotide sequence ID" value="XM_022022499.1"/>
</dbReference>
<proteinExistence type="predicted"/>
<accession>A0A1Y2H374</accession>
<feature type="region of interest" description="Disordered" evidence="1">
    <location>
        <begin position="114"/>
        <end position="236"/>
    </location>
</feature>
<dbReference type="OrthoDB" id="2448907at2759"/>
<dbReference type="InParanoid" id="A0A1Y2H374"/>
<evidence type="ECO:0000313" key="2">
    <source>
        <dbReference type="EMBL" id="ORZ28986.1"/>
    </source>
</evidence>
<sequence>MLNPTILASQHAQDQEEVHSHLMHPISHHHHLGTAARYTTELEQHHQNHLQIQQIQQLQLQQQQQLRMLQQLHQPHPQLLLQHHHSLVGLHGQQMNQNSQFTQELLPETYLQQQQLQNDQSEDGRGRPSETVAVESGFQRKRSLSVPLLSMGQQQQSQQQQQLSEQEQGPTVAAVANQLSGQTGKDDDGDQNMEADEDQDNDNNSNNNSNNNNRDNGDHNREYRHHDSSNTSIENVNASTVVSTTIVAPEASSVVVFNKLAISRETFLASLPRTVRHRMYASGPQNYPLYHHNNRQSNSSYTLRHHLHYNPFTYRKFPPYQYWGASAQRDYHLATIGVSVFNRTNAQLLSHGTGSTTASVGALNDSGSTRPGLSPGVGDMVLRSSVTNGGINKTMYRSRLPVHLRHITSRMNRRAVICTDAYENGSAGGEREGERGGGGGGGGTEEESNVNRNIAGNQNSQRDLGMEDSVNGILLSSLSIHEGSPQSTSTPLFAASVTENSDGSGDGFNSSSNPVLYSSQSLSSLESDRRKLSDWKRVSALSVDMSDTQDNHIERGVTMRHRTGDDLLMGSRLSSGLRLSSVNGSSTGLKSNSSSGKHWMSQRNGLANVLQSAGGTGSKSGAASTVDRLVEEMNKWSV</sequence>
<feature type="region of interest" description="Disordered" evidence="1">
    <location>
        <begin position="424"/>
        <end position="450"/>
    </location>
</feature>
<dbReference type="Proteomes" id="UP000193648">
    <property type="component" value="Unassembled WGS sequence"/>
</dbReference>
<name>A0A1Y2H374_9FUNG</name>
<protein>
    <submittedName>
        <fullName evidence="2">Uncharacterized protein</fullName>
    </submittedName>
</protein>